<evidence type="ECO:0000313" key="4">
    <source>
        <dbReference type="Proteomes" id="UP000195859"/>
    </source>
</evidence>
<keyword evidence="1" id="KW-1133">Transmembrane helix</keyword>
<dbReference type="Proteomes" id="UP000196293">
    <property type="component" value="Unassembled WGS sequence"/>
</dbReference>
<proteinExistence type="predicted"/>
<sequence length="150" mass="17451">MKKNDKKRKTKYTISTVFFLIITIIDMVDLYNDIFNGRGHTIKDLVWLVILILVTLGNYYLMKDIGTIDDDDERDDYVQMKTDSTSYHILEWIIIIASVAFSAWGVILYSKNGNEQLAFVLIIIGAVLSSIWILTIIINFIIWLVNYYKN</sequence>
<organism evidence="3 4">
    <name type="scientific">Lactobacillus gallinarum</name>
    <dbReference type="NCBI Taxonomy" id="52242"/>
    <lineage>
        <taxon>Bacteria</taxon>
        <taxon>Bacillati</taxon>
        <taxon>Bacillota</taxon>
        <taxon>Bacilli</taxon>
        <taxon>Lactobacillales</taxon>
        <taxon>Lactobacillaceae</taxon>
        <taxon>Lactobacillus</taxon>
    </lineage>
</organism>
<gene>
    <name evidence="3" type="ORF">B5E44_05935</name>
    <name evidence="2" type="ORF">B5E59_05465</name>
</gene>
<comment type="caution">
    <text evidence="3">The sequence shown here is derived from an EMBL/GenBank/DDBJ whole genome shotgun (WGS) entry which is preliminary data.</text>
</comment>
<feature type="transmembrane region" description="Helical" evidence="1">
    <location>
        <begin position="89"/>
        <end position="110"/>
    </location>
</feature>
<accession>A0A1Y4Q828</accession>
<reference evidence="3" key="2">
    <citation type="journal article" date="2018" name="BMC Genomics">
        <title>Whole genome sequencing and function prediction of 133 gut anaerobes isolated from chicken caecum in pure cultures.</title>
        <authorList>
            <person name="Medvecky M."/>
            <person name="Cejkova D."/>
            <person name="Polansky O."/>
            <person name="Karasova D."/>
            <person name="Kubasova T."/>
            <person name="Cizek A."/>
            <person name="Rychlik I."/>
        </authorList>
    </citation>
    <scope>NUCLEOTIDE SEQUENCE</scope>
    <source>
        <strain evidence="3">An101</strain>
        <strain evidence="2">An115</strain>
    </source>
</reference>
<dbReference type="EMBL" id="NFLS01000011">
    <property type="protein sequence ID" value="OUQ56154.1"/>
    <property type="molecule type" value="Genomic_DNA"/>
</dbReference>
<dbReference type="EMBL" id="NFLZ01000012">
    <property type="protein sequence ID" value="OUQ76084.1"/>
    <property type="molecule type" value="Genomic_DNA"/>
</dbReference>
<evidence type="ECO:0000313" key="5">
    <source>
        <dbReference type="Proteomes" id="UP000196293"/>
    </source>
</evidence>
<dbReference type="GeneID" id="78202723"/>
<keyword evidence="5" id="KW-1185">Reference proteome</keyword>
<feature type="transmembrane region" description="Helical" evidence="1">
    <location>
        <begin position="12"/>
        <end position="32"/>
    </location>
</feature>
<keyword evidence="1" id="KW-0812">Transmembrane</keyword>
<keyword evidence="1" id="KW-0472">Membrane</keyword>
<name>A0A1Y4Q828_9LACO</name>
<evidence type="ECO:0000313" key="2">
    <source>
        <dbReference type="EMBL" id="OUQ56154.1"/>
    </source>
</evidence>
<evidence type="ECO:0000313" key="3">
    <source>
        <dbReference type="EMBL" id="OUQ76084.1"/>
    </source>
</evidence>
<protein>
    <submittedName>
        <fullName evidence="3">Uncharacterized protein</fullName>
    </submittedName>
</protein>
<dbReference type="Proteomes" id="UP000195859">
    <property type="component" value="Unassembled WGS sequence"/>
</dbReference>
<dbReference type="RefSeq" id="WP_087176333.1">
    <property type="nucleotide sequence ID" value="NZ_CAMMNB010000032.1"/>
</dbReference>
<reference evidence="4 5" key="1">
    <citation type="submission" date="2017-04" db="EMBL/GenBank/DDBJ databases">
        <title>Function of individual gut microbiota members based on whole genome sequencing of pure cultures obtained from chicken caecum.</title>
        <authorList>
            <person name="Medvecky M."/>
            <person name="Cejkova D."/>
            <person name="Polansky O."/>
            <person name="Karasova D."/>
            <person name="Kubasova T."/>
            <person name="Cizek A."/>
            <person name="Rychlik I."/>
        </authorList>
    </citation>
    <scope>NUCLEOTIDE SEQUENCE [LARGE SCALE GENOMIC DNA]</scope>
    <source>
        <strain evidence="4">An101</strain>
        <strain evidence="5">An115</strain>
    </source>
</reference>
<dbReference type="AlphaFoldDB" id="A0A1Y4Q828"/>
<feature type="transmembrane region" description="Helical" evidence="1">
    <location>
        <begin position="116"/>
        <end position="145"/>
    </location>
</feature>
<evidence type="ECO:0000256" key="1">
    <source>
        <dbReference type="SAM" id="Phobius"/>
    </source>
</evidence>
<feature type="transmembrane region" description="Helical" evidence="1">
    <location>
        <begin position="44"/>
        <end position="61"/>
    </location>
</feature>